<dbReference type="InterPro" id="IPR036927">
    <property type="entry name" value="Cyt_c_oxase-like_su1_sf"/>
</dbReference>
<gene>
    <name evidence="2" type="ORF">I8E28_04715</name>
</gene>
<evidence type="ECO:0000256" key="1">
    <source>
        <dbReference type="SAM" id="Phobius"/>
    </source>
</evidence>
<keyword evidence="1" id="KW-0472">Membrane</keyword>
<feature type="transmembrane region" description="Helical" evidence="1">
    <location>
        <begin position="72"/>
        <end position="93"/>
    </location>
</feature>
<dbReference type="EMBL" id="JAEDAO010000001">
    <property type="protein sequence ID" value="MBK0391882.1"/>
    <property type="molecule type" value="Genomic_DNA"/>
</dbReference>
<evidence type="ECO:0000313" key="2">
    <source>
        <dbReference type="EMBL" id="MBK0391882.1"/>
    </source>
</evidence>
<dbReference type="SUPFAM" id="SSF81442">
    <property type="entry name" value="Cytochrome c oxidase subunit I-like"/>
    <property type="match status" value="1"/>
</dbReference>
<feature type="transmembrane region" description="Helical" evidence="1">
    <location>
        <begin position="99"/>
        <end position="119"/>
    </location>
</feature>
<dbReference type="AlphaFoldDB" id="A0A934UQU7"/>
<keyword evidence="3" id="KW-1185">Reference proteome</keyword>
<sequence>MKTISSWFFRLAVLYLLAGVTLGIGMAASHDHGMMPVHAHLNLLGWVSMALFGTFYRLWPEAADTKLARIHFWSYVPAHFVQMATLAMLFRGMASIEPVVAAASIVVGLSIACFAVLVWRYAATTAPAQGSATARPAAA</sequence>
<protein>
    <recommendedName>
        <fullName evidence="4">Cytochrome-c oxidase</fullName>
    </recommendedName>
</protein>
<keyword evidence="1" id="KW-0812">Transmembrane</keyword>
<comment type="caution">
    <text evidence="2">The sequence shown here is derived from an EMBL/GenBank/DDBJ whole genome shotgun (WGS) entry which is preliminary data.</text>
</comment>
<dbReference type="Proteomes" id="UP000617041">
    <property type="component" value="Unassembled WGS sequence"/>
</dbReference>
<dbReference type="RefSeq" id="WP_200786781.1">
    <property type="nucleotide sequence ID" value="NZ_JAEDAO010000001.1"/>
</dbReference>
<reference evidence="2" key="1">
    <citation type="submission" date="2020-12" db="EMBL/GenBank/DDBJ databases">
        <title>Ramlibacter sp. nov., isolated from a freshwater alga, Cryptomonas.</title>
        <authorList>
            <person name="Kim H.M."/>
            <person name="Jeon C.O."/>
        </authorList>
    </citation>
    <scope>NUCLEOTIDE SEQUENCE</scope>
    <source>
        <strain evidence="2">CrO1</strain>
    </source>
</reference>
<accession>A0A934UQU7</accession>
<organism evidence="2 3">
    <name type="scientific">Ramlibacter algicola</name>
    <dbReference type="NCBI Taxonomy" id="2795217"/>
    <lineage>
        <taxon>Bacteria</taxon>
        <taxon>Pseudomonadati</taxon>
        <taxon>Pseudomonadota</taxon>
        <taxon>Betaproteobacteria</taxon>
        <taxon>Burkholderiales</taxon>
        <taxon>Comamonadaceae</taxon>
        <taxon>Ramlibacter</taxon>
    </lineage>
</organism>
<evidence type="ECO:0000313" key="3">
    <source>
        <dbReference type="Proteomes" id="UP000617041"/>
    </source>
</evidence>
<keyword evidence="1" id="KW-1133">Transmembrane helix</keyword>
<evidence type="ECO:0008006" key="4">
    <source>
        <dbReference type="Google" id="ProtNLM"/>
    </source>
</evidence>
<dbReference type="Gene3D" id="1.20.210.10">
    <property type="entry name" value="Cytochrome c oxidase-like, subunit I domain"/>
    <property type="match status" value="1"/>
</dbReference>
<feature type="transmembrane region" description="Helical" evidence="1">
    <location>
        <begin position="43"/>
        <end position="60"/>
    </location>
</feature>
<proteinExistence type="predicted"/>
<name>A0A934UQU7_9BURK</name>